<feature type="disulfide bond" evidence="8">
    <location>
        <begin position="189"/>
        <end position="204"/>
    </location>
</feature>
<feature type="transmembrane region" description="Helical" evidence="10">
    <location>
        <begin position="445"/>
        <end position="467"/>
    </location>
</feature>
<dbReference type="AlphaFoldDB" id="A0A5K3ELS8"/>
<proteinExistence type="predicted"/>
<keyword evidence="5 10" id="KW-0472">Membrane</keyword>
<feature type="compositionally biased region" description="Basic residues" evidence="9">
    <location>
        <begin position="395"/>
        <end position="410"/>
    </location>
</feature>
<feature type="domain" description="Apple" evidence="12">
    <location>
        <begin position="23"/>
        <end position="108"/>
    </location>
</feature>
<comment type="subcellular location">
    <subcellularLocation>
        <location evidence="1">Membrane</location>
        <topology evidence="1">Single-pass type I membrane protein</topology>
    </subcellularLocation>
</comment>
<sequence length="517" mass="58052">MHFMIYLLPCVCLLSGITVSEKCDREFDVHLNSIILTHVSERNGAKFIQKIPAESLEQCLDYCCNTPACTAGVFGSKRDSSCYLFNCLEPNVCNFTSGLNYAVFVRRASPTTIFALHSVEDRPPGTLRGQCGPQNPCVGENTICDSGQCACKTGFIEKRRLCVPSLCRRPELQFQCDDDSACIAIYDVCNGIAECRDSSDEVSCSKASSARVITTTATPPEVSRAALTRKLDSAAFSQRKLKDHGILKQPEEELGGSEFEIGSPRHYPLNSMRLGAYLPARRPYNYKRDYFARPFLAPLGSDLPDLPLREPKQRLKFIDNEYIDFLERPPLQLHEGPPVHFLDDLRYHDSEAVPDNYPSVINDFIPHSRYAAIRNQIEDEDIHASKADRQLMLGSKKRPLWKHSNPKAKTRHQEVEKHFNSEKEEMARPSTKPAAKSVSQSSYQWHTAAIILAVGLGLTSCLFGLLVGRCGRQGCCDWRRPRSNSYAANHLRRRILRARGLPNGDLEKNGLLSKLQL</sequence>
<dbReference type="SMART" id="SM00765">
    <property type="entry name" value="MANEC"/>
    <property type="match status" value="1"/>
</dbReference>
<dbReference type="PROSITE" id="PS50986">
    <property type="entry name" value="MANSC"/>
    <property type="match status" value="1"/>
</dbReference>
<dbReference type="SUPFAM" id="SSF57424">
    <property type="entry name" value="LDL receptor-like module"/>
    <property type="match status" value="1"/>
</dbReference>
<dbReference type="InterPro" id="IPR003609">
    <property type="entry name" value="Pan_app"/>
</dbReference>
<dbReference type="Pfam" id="PF07502">
    <property type="entry name" value="MANEC"/>
    <property type="match status" value="1"/>
</dbReference>
<evidence type="ECO:0000259" key="13">
    <source>
        <dbReference type="PROSITE" id="PS50986"/>
    </source>
</evidence>
<dbReference type="PROSITE" id="PS50948">
    <property type="entry name" value="PAN"/>
    <property type="match status" value="1"/>
</dbReference>
<protein>
    <submittedName>
        <fullName evidence="14">MANSC domain-containing protein</fullName>
    </submittedName>
</protein>
<keyword evidence="7" id="KW-0325">Glycoprotein</keyword>
<evidence type="ECO:0000256" key="5">
    <source>
        <dbReference type="ARBA" id="ARBA00023136"/>
    </source>
</evidence>
<evidence type="ECO:0000256" key="8">
    <source>
        <dbReference type="PROSITE-ProRule" id="PRU00124"/>
    </source>
</evidence>
<dbReference type="InterPro" id="IPR011106">
    <property type="entry name" value="MANSC_N"/>
</dbReference>
<accession>A0A5K3ELS8</accession>
<dbReference type="Gene3D" id="4.10.400.10">
    <property type="entry name" value="Low-density Lipoprotein Receptor"/>
    <property type="match status" value="1"/>
</dbReference>
<dbReference type="InterPro" id="IPR002172">
    <property type="entry name" value="LDrepeatLR_classA_rpt"/>
</dbReference>
<keyword evidence="4 10" id="KW-1133">Transmembrane helix</keyword>
<feature type="signal peptide" evidence="11">
    <location>
        <begin position="1"/>
        <end position="20"/>
    </location>
</feature>
<feature type="region of interest" description="Disordered" evidence="9">
    <location>
        <begin position="395"/>
        <end position="414"/>
    </location>
</feature>
<dbReference type="PROSITE" id="PS01209">
    <property type="entry name" value="LDLRA_1"/>
    <property type="match status" value="1"/>
</dbReference>
<keyword evidence="2 10" id="KW-0812">Transmembrane</keyword>
<dbReference type="GO" id="GO:0016020">
    <property type="term" value="C:membrane"/>
    <property type="evidence" value="ECO:0007669"/>
    <property type="project" value="UniProtKB-SubCell"/>
</dbReference>
<name>A0A5K3ELS8_MESCO</name>
<dbReference type="InterPro" id="IPR036055">
    <property type="entry name" value="LDL_receptor-like_sf"/>
</dbReference>
<dbReference type="PANTHER" id="PTHR46876:SF1">
    <property type="entry name" value="LOW-DENSITY LIPOPROTEIN RECEPTOR-RELATED PROTEIN 11"/>
    <property type="match status" value="1"/>
</dbReference>
<evidence type="ECO:0000256" key="10">
    <source>
        <dbReference type="SAM" id="Phobius"/>
    </source>
</evidence>
<evidence type="ECO:0000256" key="6">
    <source>
        <dbReference type="ARBA" id="ARBA00023157"/>
    </source>
</evidence>
<evidence type="ECO:0000259" key="12">
    <source>
        <dbReference type="PROSITE" id="PS50948"/>
    </source>
</evidence>
<evidence type="ECO:0000256" key="4">
    <source>
        <dbReference type="ARBA" id="ARBA00022989"/>
    </source>
</evidence>
<dbReference type="Pfam" id="PF00057">
    <property type="entry name" value="Ldl_recept_a"/>
    <property type="match status" value="1"/>
</dbReference>
<dbReference type="WBParaSite" id="MCU_001459-RA">
    <property type="protein sequence ID" value="MCU_001459-RA"/>
    <property type="gene ID" value="MCU_001459"/>
</dbReference>
<dbReference type="PANTHER" id="PTHR46876">
    <property type="entry name" value="LOW-DENSITY LIPOPROTEIN RECEPTOR-RELATED PROTEIN 11"/>
    <property type="match status" value="1"/>
</dbReference>
<dbReference type="SMART" id="SM00192">
    <property type="entry name" value="LDLa"/>
    <property type="match status" value="1"/>
</dbReference>
<evidence type="ECO:0000256" key="1">
    <source>
        <dbReference type="ARBA" id="ARBA00004479"/>
    </source>
</evidence>
<evidence type="ECO:0000256" key="9">
    <source>
        <dbReference type="SAM" id="MobiDB-lite"/>
    </source>
</evidence>
<evidence type="ECO:0000256" key="11">
    <source>
        <dbReference type="SAM" id="SignalP"/>
    </source>
</evidence>
<dbReference type="InterPro" id="IPR013980">
    <property type="entry name" value="MANSC_dom"/>
</dbReference>
<dbReference type="CDD" id="cd00112">
    <property type="entry name" value="LDLa"/>
    <property type="match status" value="1"/>
</dbReference>
<organism evidence="14">
    <name type="scientific">Mesocestoides corti</name>
    <name type="common">Flatworm</name>
    <dbReference type="NCBI Taxonomy" id="53468"/>
    <lineage>
        <taxon>Eukaryota</taxon>
        <taxon>Metazoa</taxon>
        <taxon>Spiralia</taxon>
        <taxon>Lophotrochozoa</taxon>
        <taxon>Platyhelminthes</taxon>
        <taxon>Cestoda</taxon>
        <taxon>Eucestoda</taxon>
        <taxon>Cyclophyllidea</taxon>
        <taxon>Mesocestoididae</taxon>
        <taxon>Mesocestoides</taxon>
    </lineage>
</organism>
<evidence type="ECO:0000256" key="2">
    <source>
        <dbReference type="ARBA" id="ARBA00022692"/>
    </source>
</evidence>
<comment type="caution">
    <text evidence="8">Lacks conserved residue(s) required for the propagation of feature annotation.</text>
</comment>
<evidence type="ECO:0000256" key="7">
    <source>
        <dbReference type="ARBA" id="ARBA00023180"/>
    </source>
</evidence>
<keyword evidence="3 11" id="KW-0732">Signal</keyword>
<evidence type="ECO:0000313" key="14">
    <source>
        <dbReference type="WBParaSite" id="MCU_001459-RA"/>
    </source>
</evidence>
<feature type="chain" id="PRO_5024357460" evidence="11">
    <location>
        <begin position="21"/>
        <end position="517"/>
    </location>
</feature>
<evidence type="ECO:0000256" key="3">
    <source>
        <dbReference type="ARBA" id="ARBA00022729"/>
    </source>
</evidence>
<feature type="domain" description="MANSC" evidence="13">
    <location>
        <begin position="29"/>
        <end position="104"/>
    </location>
</feature>
<dbReference type="InterPro" id="IPR023415">
    <property type="entry name" value="LDLR_class-A_CS"/>
</dbReference>
<reference evidence="14" key="1">
    <citation type="submission" date="2019-11" db="UniProtKB">
        <authorList>
            <consortium name="WormBaseParasite"/>
        </authorList>
    </citation>
    <scope>IDENTIFICATION</scope>
</reference>
<dbReference type="PROSITE" id="PS50068">
    <property type="entry name" value="LDLRA_2"/>
    <property type="match status" value="1"/>
</dbReference>
<keyword evidence="6 8" id="KW-1015">Disulfide bond</keyword>